<evidence type="ECO:0008006" key="4">
    <source>
        <dbReference type="Google" id="ProtNLM"/>
    </source>
</evidence>
<dbReference type="EMBL" id="JBHRXY010000067">
    <property type="protein sequence ID" value="MFC3632083.1"/>
    <property type="molecule type" value="Genomic_DNA"/>
</dbReference>
<evidence type="ECO:0000313" key="2">
    <source>
        <dbReference type="EMBL" id="MFC3632083.1"/>
    </source>
</evidence>
<accession>A0ABV7UAC8</accession>
<protein>
    <recommendedName>
        <fullName evidence="4">LysR substrate-binding domain-containing protein</fullName>
    </recommendedName>
</protein>
<name>A0ABV7UAC8_9RHOB</name>
<dbReference type="RefSeq" id="WP_377764530.1">
    <property type="nucleotide sequence ID" value="NZ_JBHRXY010000067.1"/>
</dbReference>
<feature type="region of interest" description="Disordered" evidence="1">
    <location>
        <begin position="1"/>
        <end position="48"/>
    </location>
</feature>
<gene>
    <name evidence="2" type="ORF">ACFOM8_21970</name>
</gene>
<keyword evidence="3" id="KW-1185">Reference proteome</keyword>
<feature type="compositionally biased region" description="Basic and acidic residues" evidence="1">
    <location>
        <begin position="11"/>
        <end position="21"/>
    </location>
</feature>
<organism evidence="2 3">
    <name type="scientific">Paracoccus angustae</name>
    <dbReference type="NCBI Taxonomy" id="1671480"/>
    <lineage>
        <taxon>Bacteria</taxon>
        <taxon>Pseudomonadati</taxon>
        <taxon>Pseudomonadota</taxon>
        <taxon>Alphaproteobacteria</taxon>
        <taxon>Rhodobacterales</taxon>
        <taxon>Paracoccaceae</taxon>
        <taxon>Paracoccus</taxon>
    </lineage>
</organism>
<evidence type="ECO:0000256" key="1">
    <source>
        <dbReference type="SAM" id="MobiDB-lite"/>
    </source>
</evidence>
<proteinExistence type="predicted"/>
<dbReference type="Gene3D" id="3.40.190.10">
    <property type="entry name" value="Periplasmic binding protein-like II"/>
    <property type="match status" value="2"/>
</dbReference>
<dbReference type="Proteomes" id="UP001595539">
    <property type="component" value="Unassembled WGS sequence"/>
</dbReference>
<sequence length="126" mass="13742">MKTVRNGPEGAPDHGSRECRDAPPASRPLRAGCRNPPSRRPWRTDGQWSIPVRPPAALTGQGVALCSLATIRSDLAEGRLVRLSDVSVLDGFDYNLSRSDLTPRDPVRRKARRAFLSWIDGGRAAG</sequence>
<comment type="caution">
    <text evidence="2">The sequence shown here is derived from an EMBL/GenBank/DDBJ whole genome shotgun (WGS) entry which is preliminary data.</text>
</comment>
<reference evidence="3" key="1">
    <citation type="journal article" date="2019" name="Int. J. Syst. Evol. Microbiol.">
        <title>The Global Catalogue of Microorganisms (GCM) 10K type strain sequencing project: providing services to taxonomists for standard genome sequencing and annotation.</title>
        <authorList>
            <consortium name="The Broad Institute Genomics Platform"/>
            <consortium name="The Broad Institute Genome Sequencing Center for Infectious Disease"/>
            <person name="Wu L."/>
            <person name="Ma J."/>
        </authorList>
    </citation>
    <scope>NUCLEOTIDE SEQUENCE [LARGE SCALE GENOMIC DNA]</scope>
    <source>
        <strain evidence="3">KCTC 42473</strain>
    </source>
</reference>
<evidence type="ECO:0000313" key="3">
    <source>
        <dbReference type="Proteomes" id="UP001595539"/>
    </source>
</evidence>